<dbReference type="STRING" id="1291742.LOOC260_108500"/>
<dbReference type="RefSeq" id="WP_041093238.1">
    <property type="nucleotide sequence ID" value="NZ_AP014680.1"/>
</dbReference>
<feature type="transmembrane region" description="Helical" evidence="1">
    <location>
        <begin position="155"/>
        <end position="180"/>
    </location>
</feature>
<proteinExistence type="predicted"/>
<dbReference type="KEGG" id="lho:LOOC260_108500"/>
<keyword evidence="1" id="KW-0812">Transmembrane</keyword>
<accession>A0A0A1GTR0</accession>
<gene>
    <name evidence="2" type="ORF">LOOC260_108500</name>
</gene>
<feature type="transmembrane region" description="Helical" evidence="1">
    <location>
        <begin position="87"/>
        <end position="109"/>
    </location>
</feature>
<evidence type="ECO:0000313" key="3">
    <source>
        <dbReference type="Proteomes" id="UP000031620"/>
    </source>
</evidence>
<dbReference type="Pfam" id="PF22564">
    <property type="entry name" value="HAAS"/>
    <property type="match status" value="1"/>
</dbReference>
<reference evidence="2 3" key="1">
    <citation type="submission" date="2014-11" db="EMBL/GenBank/DDBJ databases">
        <title>Complete genome sequence and analysis of Lactobacillus hokkaidonensis LOOC260T.</title>
        <authorList>
            <person name="Tanizawa Y."/>
            <person name="Tohno M."/>
            <person name="Kaminuma E."/>
            <person name="Nakamura Y."/>
            <person name="Arita M."/>
        </authorList>
    </citation>
    <scope>NUCLEOTIDE SEQUENCE [LARGE SCALE GENOMIC DNA]</scope>
    <source>
        <strain evidence="2 3">LOOC260</strain>
    </source>
</reference>
<dbReference type="AlphaFoldDB" id="A0A0A1GTR0"/>
<evidence type="ECO:0000313" key="2">
    <source>
        <dbReference type="EMBL" id="BAP85390.1"/>
    </source>
</evidence>
<name>A0A0A1GTR0_9LACO</name>
<evidence type="ECO:0008006" key="4">
    <source>
        <dbReference type="Google" id="ProtNLM"/>
    </source>
</evidence>
<evidence type="ECO:0000256" key="1">
    <source>
        <dbReference type="SAM" id="Phobius"/>
    </source>
</evidence>
<organism evidence="2 3">
    <name type="scientific">Paucilactobacillus hokkaidonensis JCM 18461</name>
    <dbReference type="NCBI Taxonomy" id="1291742"/>
    <lineage>
        <taxon>Bacteria</taxon>
        <taxon>Bacillati</taxon>
        <taxon>Bacillota</taxon>
        <taxon>Bacilli</taxon>
        <taxon>Lactobacillales</taxon>
        <taxon>Lactobacillaceae</taxon>
        <taxon>Paucilactobacillus</taxon>
    </lineage>
</organism>
<dbReference type="HOGENOM" id="CLU_080365_3_0_9"/>
<feature type="transmembrane region" description="Helical" evidence="1">
    <location>
        <begin position="115"/>
        <end position="148"/>
    </location>
</feature>
<keyword evidence="1" id="KW-1133">Transmembrane helix</keyword>
<protein>
    <recommendedName>
        <fullName evidence="4">Integral membrane protein</fullName>
    </recommendedName>
</protein>
<keyword evidence="1" id="KW-0472">Membrane</keyword>
<sequence>METNPYIQELAKYLTQLTKEEQADVLEFYSEYILDAQMTSEAMIIHKLGTPKQLSRKILADYSIRNLDNEEAGKPHYEPKSKKNIRMIWLVLLALLASPVAIPIVIAIIGVLIGFFVAIVAIFIALIVTILGIVVAGVAAIVGGIMVWSASIPTSVFFMGIGVTALGLMLIIAPIGYLVIKTLIQMMANFTSWIYNRYVKNKSKQKSEAA</sequence>
<dbReference type="Proteomes" id="UP000031620">
    <property type="component" value="Chromosome"/>
</dbReference>
<dbReference type="EMBL" id="AP014680">
    <property type="protein sequence ID" value="BAP85390.1"/>
    <property type="molecule type" value="Genomic_DNA"/>
</dbReference>